<dbReference type="InterPro" id="IPR027417">
    <property type="entry name" value="P-loop_NTPase"/>
</dbReference>
<evidence type="ECO:0000313" key="3">
    <source>
        <dbReference type="Proteomes" id="UP001569177"/>
    </source>
</evidence>
<evidence type="ECO:0000313" key="2">
    <source>
        <dbReference type="EMBL" id="MEZ8092393.1"/>
    </source>
</evidence>
<comment type="caution">
    <text evidence="2">The sequence shown here is derived from an EMBL/GenBank/DDBJ whole genome shotgun (WGS) entry which is preliminary data.</text>
</comment>
<dbReference type="SUPFAM" id="SSF52540">
    <property type="entry name" value="P-loop containing nucleoside triphosphate hydrolases"/>
    <property type="match status" value="1"/>
</dbReference>
<proteinExistence type="predicted"/>
<keyword evidence="3" id="KW-1185">Reference proteome</keyword>
<dbReference type="Pfam" id="PF05729">
    <property type="entry name" value="NACHT"/>
    <property type="match status" value="1"/>
</dbReference>
<dbReference type="Proteomes" id="UP001569177">
    <property type="component" value="Unassembled WGS sequence"/>
</dbReference>
<dbReference type="InterPro" id="IPR007111">
    <property type="entry name" value="NACHT_NTPase"/>
</dbReference>
<dbReference type="Gene3D" id="3.40.50.300">
    <property type="entry name" value="P-loop containing nucleotide triphosphate hydrolases"/>
    <property type="match status" value="1"/>
</dbReference>
<name>A0ABV4LKK6_9VIBR</name>
<gene>
    <name evidence="2" type="ORF">ACED24_20240</name>
</gene>
<sequence length="934" mass="107704">MEDLKTILSRLSKYLSDYDRLGKPNDARKVGECVCRVILLSSESEATQALSSKSKFQELIDSISKKNLDVNENHIKKIKLDLKVLQDFGNIDSHDNEVDINRSDSSRIRLSVESLLRNVFDSKEHIDIDQSLPMPIYHFISKDISESEDWKCTDIISIVYPNRYVTKASKSKNFEFYHLSDVNGKGVGFVFLGRNVSFAGAFKELFEEHRNDIDKLISISFLFPKEISKTTGLEVKNRKSSIISKCQPYQSSHQNIEFSHHFIEDYIWDYCLINALKDGSHVTTEPFFVDQWLYKNEQETLSLDFIDSIISKTDDDAKPINVVVGDGGVGKTTFCLQVVEKIDRLLLNGHKKKALLLSSFDLPDEVGNNGERVDSIQSLYRILQDDPDLTLDSKNLALNISSGNLFIIIDGLDEIESKLKERFNLDLFIDSVVELNETYKNCSVLITSRENNSERFNRSQVDIFNLKGFNRELTEKYLNIRYNDDKEYSGKNFDNKVINHIESLSLDSETNVTPLIIRLLCELVESEDKGSIPSTYDESKFFIMSEPLDKVLHQIIMRDILKQNISITSDDYFEILKDIVFDYKGMISKTDLDELLECSLHGKYTDNYTEFYVSPLLIRQGDHFKIRHDSFEFWLKSRFIANKINNQDLNLGQNVLTSISRDCYKGGALVEDIKLHRHNDDLIFLKNFISKAIQELDSAKFEEKYKYRKILSSLAYLAMPKDSGNREVYTEKLLNLYGKLKGERINNLSIYGDFHPLDFRSFSVIDGYFNGYLNLSKSTFPSEDVVFVESEFIDVDIASFGKNDISADNFQDCILPDEFREFIKSTELSVTEKIDTIKNDLKKIFRVGFRQNSFVWKTEELYKQQCTSLKHKLNLSKYLEVLVQQGFLLKQPAKNSSGKGFVLNKEHENSVKDFITQSLINESIENLLNVLQNK</sequence>
<reference evidence="2 3" key="1">
    <citation type="submission" date="2024-06" db="EMBL/GenBank/DDBJ databases">
        <authorList>
            <person name="Steensen K."/>
            <person name="Seneca J."/>
            <person name="Bartlau N."/>
            <person name="Yu A.X."/>
            <person name="Polz M.F."/>
        </authorList>
    </citation>
    <scope>NUCLEOTIDE SEQUENCE [LARGE SCALE GENOMIC DNA]</scope>
    <source>
        <strain evidence="2 3">5S240</strain>
    </source>
</reference>
<accession>A0ABV4LKK6</accession>
<dbReference type="RefSeq" id="WP_017057320.1">
    <property type="nucleotide sequence ID" value="NZ_JBGONX010000047.1"/>
</dbReference>
<feature type="domain" description="NACHT" evidence="1">
    <location>
        <begin position="322"/>
        <end position="479"/>
    </location>
</feature>
<organism evidence="2 3">
    <name type="scientific">Vibrio kanaloae</name>
    <dbReference type="NCBI Taxonomy" id="170673"/>
    <lineage>
        <taxon>Bacteria</taxon>
        <taxon>Pseudomonadati</taxon>
        <taxon>Pseudomonadota</taxon>
        <taxon>Gammaproteobacteria</taxon>
        <taxon>Vibrionales</taxon>
        <taxon>Vibrionaceae</taxon>
        <taxon>Vibrio</taxon>
    </lineage>
</organism>
<evidence type="ECO:0000259" key="1">
    <source>
        <dbReference type="Pfam" id="PF05729"/>
    </source>
</evidence>
<protein>
    <submittedName>
        <fullName evidence="2">NACHT domain-containing NTPase</fullName>
    </submittedName>
</protein>
<dbReference type="EMBL" id="JBGOOJ010000041">
    <property type="protein sequence ID" value="MEZ8092393.1"/>
    <property type="molecule type" value="Genomic_DNA"/>
</dbReference>